<accession>A0A7J7K3W1</accession>
<gene>
    <name evidence="1" type="ORF">EB796_009415</name>
</gene>
<reference evidence="1" key="1">
    <citation type="submission" date="2020-06" db="EMBL/GenBank/DDBJ databases">
        <title>Draft genome of Bugula neritina, a colonial animal packing powerful symbionts and potential medicines.</title>
        <authorList>
            <person name="Rayko M."/>
        </authorList>
    </citation>
    <scope>NUCLEOTIDE SEQUENCE [LARGE SCALE GENOMIC DNA]</scope>
    <source>
        <strain evidence="1">Kwan_BN1</strain>
    </source>
</reference>
<organism evidence="1 2">
    <name type="scientific">Bugula neritina</name>
    <name type="common">Brown bryozoan</name>
    <name type="synonym">Sertularia neritina</name>
    <dbReference type="NCBI Taxonomy" id="10212"/>
    <lineage>
        <taxon>Eukaryota</taxon>
        <taxon>Metazoa</taxon>
        <taxon>Spiralia</taxon>
        <taxon>Lophotrochozoa</taxon>
        <taxon>Bryozoa</taxon>
        <taxon>Gymnolaemata</taxon>
        <taxon>Cheilostomatida</taxon>
        <taxon>Flustrina</taxon>
        <taxon>Buguloidea</taxon>
        <taxon>Bugulidae</taxon>
        <taxon>Bugula</taxon>
    </lineage>
</organism>
<evidence type="ECO:0000313" key="1">
    <source>
        <dbReference type="EMBL" id="KAF6032278.1"/>
    </source>
</evidence>
<dbReference type="AlphaFoldDB" id="A0A7J7K3W1"/>
<comment type="caution">
    <text evidence="1">The sequence shown here is derived from an EMBL/GenBank/DDBJ whole genome shotgun (WGS) entry which is preliminary data.</text>
</comment>
<protein>
    <submittedName>
        <fullName evidence="1">Uncharacterized protein</fullName>
    </submittedName>
</protein>
<sequence length="67" mass="7704">MFSHLDNIPLLKGYHTLLLSDKCISSFQFSFQFAIDALRICHGVSNLLHRHLLLGQFFLNCENSIPQ</sequence>
<dbReference type="EMBL" id="VXIV02001519">
    <property type="protein sequence ID" value="KAF6032278.1"/>
    <property type="molecule type" value="Genomic_DNA"/>
</dbReference>
<evidence type="ECO:0000313" key="2">
    <source>
        <dbReference type="Proteomes" id="UP000593567"/>
    </source>
</evidence>
<proteinExistence type="predicted"/>
<keyword evidence="2" id="KW-1185">Reference proteome</keyword>
<name>A0A7J7K3W1_BUGNE</name>
<dbReference type="Proteomes" id="UP000593567">
    <property type="component" value="Unassembled WGS sequence"/>
</dbReference>